<dbReference type="Pfam" id="PF04273">
    <property type="entry name" value="BLH_phosphatase"/>
    <property type="match status" value="1"/>
</dbReference>
<dbReference type="Gene3D" id="3.90.190.10">
    <property type="entry name" value="Protein tyrosine phosphatase superfamily"/>
    <property type="match status" value="1"/>
</dbReference>
<proteinExistence type="predicted"/>
<dbReference type="Proteomes" id="UP000281128">
    <property type="component" value="Unassembled WGS sequence"/>
</dbReference>
<evidence type="ECO:0000259" key="2">
    <source>
        <dbReference type="Pfam" id="PF04273"/>
    </source>
</evidence>
<dbReference type="OrthoDB" id="9805710at2"/>
<dbReference type="RefSeq" id="WP_121168872.1">
    <property type="nucleotide sequence ID" value="NZ_RAPE01000006.1"/>
</dbReference>
<dbReference type="GO" id="GO:0016787">
    <property type="term" value="F:hydrolase activity"/>
    <property type="evidence" value="ECO:0007669"/>
    <property type="project" value="InterPro"/>
</dbReference>
<name>A0A3A8B1Y7_9RHOB</name>
<feature type="region of interest" description="Disordered" evidence="1">
    <location>
        <begin position="41"/>
        <end position="61"/>
    </location>
</feature>
<sequence length="150" mass="16621">MQDTVKINDRFTVAKFVPDEAQIRQASQEGFRSVVNMQTEDEEKKLKMTPREEGRKATEAGLTYLHHPVDGENMTDDVVDGFRAKVGDLPGPVLVHCASGKRSGAFVMMHIACEQGMSGGEVIEAAEEMGFECDTPEMESFVKDYVGHNH</sequence>
<feature type="compositionally biased region" description="Basic and acidic residues" evidence="1">
    <location>
        <begin position="42"/>
        <end position="58"/>
    </location>
</feature>
<dbReference type="InterPro" id="IPR005939">
    <property type="entry name" value="BLH_phosphatase-like"/>
</dbReference>
<comment type="caution">
    <text evidence="3">The sequence shown here is derived from an EMBL/GenBank/DDBJ whole genome shotgun (WGS) entry which is preliminary data.</text>
</comment>
<keyword evidence="4" id="KW-1185">Reference proteome</keyword>
<evidence type="ECO:0000313" key="3">
    <source>
        <dbReference type="EMBL" id="RKF12720.1"/>
    </source>
</evidence>
<dbReference type="SUPFAM" id="SSF52799">
    <property type="entry name" value="(Phosphotyrosine protein) phosphatases II"/>
    <property type="match status" value="1"/>
</dbReference>
<reference evidence="3 4" key="1">
    <citation type="submission" date="2018-09" db="EMBL/GenBank/DDBJ databases">
        <title>Roseovarius spongiae sp. nov., isolated from a marine sponge.</title>
        <authorList>
            <person name="Zhuang L."/>
            <person name="Luo L."/>
        </authorList>
    </citation>
    <scope>NUCLEOTIDE SEQUENCE [LARGE SCALE GENOMIC DNA]</scope>
    <source>
        <strain evidence="3 4">HN-E21</strain>
    </source>
</reference>
<gene>
    <name evidence="3" type="ORF">D6850_17350</name>
</gene>
<feature type="domain" description="Beta-lactamase hydrolase-like protein phosphatase-like" evidence="2">
    <location>
        <begin position="7"/>
        <end position="105"/>
    </location>
</feature>
<accession>A0A3A8B1Y7</accession>
<evidence type="ECO:0000313" key="4">
    <source>
        <dbReference type="Proteomes" id="UP000281128"/>
    </source>
</evidence>
<dbReference type="InterPro" id="IPR029021">
    <property type="entry name" value="Prot-tyrosine_phosphatase-like"/>
</dbReference>
<protein>
    <submittedName>
        <fullName evidence="3">Phosphatase</fullName>
    </submittedName>
</protein>
<dbReference type="AlphaFoldDB" id="A0A3A8B1Y7"/>
<dbReference type="EMBL" id="RAPE01000006">
    <property type="protein sequence ID" value="RKF12720.1"/>
    <property type="molecule type" value="Genomic_DNA"/>
</dbReference>
<dbReference type="CDD" id="cd14503">
    <property type="entry name" value="PTP-bact"/>
    <property type="match status" value="1"/>
</dbReference>
<organism evidence="3 4">
    <name type="scientific">Roseovarius spongiae</name>
    <dbReference type="NCBI Taxonomy" id="2320272"/>
    <lineage>
        <taxon>Bacteria</taxon>
        <taxon>Pseudomonadati</taxon>
        <taxon>Pseudomonadota</taxon>
        <taxon>Alphaproteobacteria</taxon>
        <taxon>Rhodobacterales</taxon>
        <taxon>Roseobacteraceae</taxon>
        <taxon>Roseovarius</taxon>
    </lineage>
</organism>
<evidence type="ECO:0000256" key="1">
    <source>
        <dbReference type="SAM" id="MobiDB-lite"/>
    </source>
</evidence>